<dbReference type="Pfam" id="PF01668">
    <property type="entry name" value="SmpB"/>
    <property type="match status" value="1"/>
</dbReference>
<keyword evidence="2 3" id="KW-0694">RNA-binding</keyword>
<dbReference type="SMR" id="A0A483BJW4"/>
<evidence type="ECO:0000313" key="5">
    <source>
        <dbReference type="EMBL" id="OIM20857.1"/>
    </source>
</evidence>
<evidence type="ECO:0000313" key="4">
    <source>
        <dbReference type="EMBL" id="MDV7714468.1"/>
    </source>
</evidence>
<dbReference type="GO" id="GO:0003723">
    <property type="term" value="F:RNA binding"/>
    <property type="evidence" value="ECO:0007669"/>
    <property type="project" value="UniProtKB-UniRule"/>
</dbReference>
<proteinExistence type="inferred from homology"/>
<dbReference type="PROSITE" id="PS01317">
    <property type="entry name" value="SSRP"/>
    <property type="match status" value="1"/>
</dbReference>
<keyword evidence="1 3" id="KW-0963">Cytoplasm</keyword>
<dbReference type="Gene3D" id="2.40.280.10">
    <property type="match status" value="1"/>
</dbReference>
<dbReference type="NCBIfam" id="NF003843">
    <property type="entry name" value="PRK05422.1"/>
    <property type="match status" value="1"/>
</dbReference>
<comment type="function">
    <text evidence="3">Required for rescue of stalled ribosomes mediated by trans-translation. Binds to transfer-messenger RNA (tmRNA), required for stable association of tmRNA with ribosomes. tmRNA and SmpB together mimic tRNA shape, replacing the anticodon stem-loop with SmpB. tmRNA is encoded by the ssrA gene; the 2 termini fold to resemble tRNA(Ala) and it encodes a 'tag peptide', a short internal open reading frame. During trans-translation Ala-aminoacylated tmRNA acts like a tRNA, entering the A-site of stalled ribosomes, displacing the stalled mRNA. The ribosome then switches to translate the ORF on the tmRNA; the nascent peptide is terminated with the 'tag peptide' encoded by the tmRNA and targeted for degradation. The ribosome is freed to recommence translation, which seems to be the essential function of trans-translation.</text>
</comment>
<reference evidence="5 7" key="1">
    <citation type="journal article" date="2016" name="BMC Genomics">
        <title>Consensus pan-genome assembly of the specialised wine bacterium Oenococcus oeni.</title>
        <authorList>
            <person name="Sternes P.R."/>
            <person name="Borneman A.R."/>
        </authorList>
    </citation>
    <scope>NUCLEOTIDE SEQUENCE [LARGE SCALE GENOMIC DNA]</scope>
    <source>
        <strain evidence="5 7">AWRIB661</strain>
    </source>
</reference>
<evidence type="ECO:0000313" key="9">
    <source>
        <dbReference type="Proteomes" id="UP001281024"/>
    </source>
</evidence>
<evidence type="ECO:0000313" key="7">
    <source>
        <dbReference type="Proteomes" id="UP000181728"/>
    </source>
</evidence>
<evidence type="ECO:0000313" key="6">
    <source>
        <dbReference type="EMBL" id="VDB98736.1"/>
    </source>
</evidence>
<dbReference type="EMBL" id="LR031358">
    <property type="protein sequence ID" value="VDB98736.1"/>
    <property type="molecule type" value="Genomic_DNA"/>
</dbReference>
<comment type="similarity">
    <text evidence="3">Belongs to the SmpB family.</text>
</comment>
<dbReference type="GeneID" id="75066346"/>
<dbReference type="Proteomes" id="UP000294726">
    <property type="component" value="Chromosome"/>
</dbReference>
<dbReference type="GO" id="GO:0005829">
    <property type="term" value="C:cytosol"/>
    <property type="evidence" value="ECO:0007669"/>
    <property type="project" value="TreeGrafter"/>
</dbReference>
<dbReference type="Proteomes" id="UP001281024">
    <property type="component" value="Unassembled WGS sequence"/>
</dbReference>
<dbReference type="InterPro" id="IPR023620">
    <property type="entry name" value="SmpB"/>
</dbReference>
<dbReference type="GO" id="GO:0070930">
    <property type="term" value="P:trans-translation-dependent protein tagging"/>
    <property type="evidence" value="ECO:0007669"/>
    <property type="project" value="TreeGrafter"/>
</dbReference>
<evidence type="ECO:0000256" key="3">
    <source>
        <dbReference type="HAMAP-Rule" id="MF_00023"/>
    </source>
</evidence>
<dbReference type="RefSeq" id="WP_002817314.1">
    <property type="nucleotide sequence ID" value="NZ_CP014324.1"/>
</dbReference>
<dbReference type="Proteomes" id="UP000181728">
    <property type="component" value="Unassembled WGS sequence"/>
</dbReference>
<evidence type="ECO:0000256" key="1">
    <source>
        <dbReference type="ARBA" id="ARBA00022490"/>
    </source>
</evidence>
<dbReference type="HAMAP" id="MF_00023">
    <property type="entry name" value="SmpB"/>
    <property type="match status" value="1"/>
</dbReference>
<name>A0A483BJW4_OENOE</name>
<dbReference type="OMA" id="WTNHSAR"/>
<dbReference type="InterPro" id="IPR020081">
    <property type="entry name" value="SsrA-bd_prot_CS"/>
</dbReference>
<gene>
    <name evidence="3 4" type="primary">smpB</name>
    <name evidence="5" type="ORF">ATX59_07065</name>
    <name evidence="4" type="ORF">GA838_01550</name>
    <name evidence="6" type="ORF">OENI_1451</name>
</gene>
<reference evidence="6 8" key="2">
    <citation type="submission" date="2018-08" db="EMBL/GenBank/DDBJ databases">
        <authorList>
            <person name="Lorentzen P. G. S. M."/>
        </authorList>
    </citation>
    <scope>NUCLEOTIDE SEQUENCE [LARGE SCALE GENOMIC DNA]</scope>
    <source>
        <strain evidence="6 8">CRBO_1381</strain>
    </source>
</reference>
<dbReference type="NCBIfam" id="TIGR00086">
    <property type="entry name" value="smpB"/>
    <property type="match status" value="1"/>
</dbReference>
<comment type="subcellular location">
    <subcellularLocation>
        <location evidence="3">Cytoplasm</location>
    </subcellularLocation>
    <text evidence="3">The tmRNA-SmpB complex associates with stalled 70S ribosomes.</text>
</comment>
<dbReference type="EMBL" id="WERV01000001">
    <property type="protein sequence ID" value="MDV7714468.1"/>
    <property type="molecule type" value="Genomic_DNA"/>
</dbReference>
<protein>
    <recommendedName>
        <fullName evidence="3">SsrA-binding protein</fullName>
    </recommendedName>
    <alternativeName>
        <fullName evidence="3">Small protein B</fullName>
    </alternativeName>
</protein>
<dbReference type="InterPro" id="IPR000037">
    <property type="entry name" value="SsrA-bd_prot"/>
</dbReference>
<dbReference type="CDD" id="cd09294">
    <property type="entry name" value="SmpB"/>
    <property type="match status" value="1"/>
</dbReference>
<dbReference type="PANTHER" id="PTHR30308:SF2">
    <property type="entry name" value="SSRA-BINDING PROTEIN"/>
    <property type="match status" value="1"/>
</dbReference>
<dbReference type="EMBL" id="MLOK01000047">
    <property type="protein sequence ID" value="OIM20857.1"/>
    <property type="molecule type" value="Genomic_DNA"/>
</dbReference>
<sequence>MAKKDKHDDALARNRRASFNYFIGETYEAGIQLTGTEIKSVRLGQITIGDAYITVRDQQAFLNNANISPYKQGNQFNVDPLRRRKLLLHKKEILALDRAVSKEGKTIVPLRVYIVKGFAKILIAIGTGKKNYDKRQTIKERDLKRELGKNLKNFH</sequence>
<accession>A0A483BJW4</accession>
<dbReference type="AlphaFoldDB" id="A0A483BJW4"/>
<evidence type="ECO:0000256" key="2">
    <source>
        <dbReference type="ARBA" id="ARBA00022884"/>
    </source>
</evidence>
<evidence type="ECO:0000313" key="8">
    <source>
        <dbReference type="Proteomes" id="UP000294726"/>
    </source>
</evidence>
<dbReference type="GO" id="GO:0070929">
    <property type="term" value="P:trans-translation"/>
    <property type="evidence" value="ECO:0007669"/>
    <property type="project" value="UniProtKB-UniRule"/>
</dbReference>
<reference evidence="4" key="3">
    <citation type="submission" date="2019-10" db="EMBL/GenBank/DDBJ databases">
        <title>Malate fermentation in French cider.</title>
        <authorList>
            <person name="Cousin F.J."/>
            <person name="Medina Fernandez S."/>
            <person name="Misery B."/>
            <person name="Laplace J.-M."/>
            <person name="Cretenet M."/>
        </authorList>
    </citation>
    <scope>NUCLEOTIDE SEQUENCE</scope>
    <source>
        <strain evidence="4">UCMA15129</strain>
    </source>
</reference>
<dbReference type="SUPFAM" id="SSF74982">
    <property type="entry name" value="Small protein B (SmpB)"/>
    <property type="match status" value="1"/>
</dbReference>
<dbReference type="PANTHER" id="PTHR30308">
    <property type="entry name" value="TMRNA-BINDING COMPONENT OF TRANS-TRANSLATION TAGGING COMPLEX"/>
    <property type="match status" value="1"/>
</dbReference>
<organism evidence="4 9">
    <name type="scientific">Oenococcus oeni</name>
    <name type="common">Leuconostoc oenos</name>
    <dbReference type="NCBI Taxonomy" id="1247"/>
    <lineage>
        <taxon>Bacteria</taxon>
        <taxon>Bacillati</taxon>
        <taxon>Bacillota</taxon>
        <taxon>Bacilli</taxon>
        <taxon>Lactobacillales</taxon>
        <taxon>Lactobacillaceae</taxon>
        <taxon>Oenococcus</taxon>
    </lineage>
</organism>